<dbReference type="EMBL" id="LXQA010265812">
    <property type="protein sequence ID" value="MCI39302.1"/>
    <property type="molecule type" value="Genomic_DNA"/>
</dbReference>
<keyword evidence="2" id="KW-1185">Reference proteome</keyword>
<name>A0A392RSW3_9FABA</name>
<protein>
    <submittedName>
        <fullName evidence="1">Uncharacterized protein</fullName>
    </submittedName>
</protein>
<proteinExistence type="predicted"/>
<accession>A0A392RSW3</accession>
<organism evidence="1 2">
    <name type="scientific">Trifolium medium</name>
    <dbReference type="NCBI Taxonomy" id="97028"/>
    <lineage>
        <taxon>Eukaryota</taxon>
        <taxon>Viridiplantae</taxon>
        <taxon>Streptophyta</taxon>
        <taxon>Embryophyta</taxon>
        <taxon>Tracheophyta</taxon>
        <taxon>Spermatophyta</taxon>
        <taxon>Magnoliopsida</taxon>
        <taxon>eudicotyledons</taxon>
        <taxon>Gunneridae</taxon>
        <taxon>Pentapetalae</taxon>
        <taxon>rosids</taxon>
        <taxon>fabids</taxon>
        <taxon>Fabales</taxon>
        <taxon>Fabaceae</taxon>
        <taxon>Papilionoideae</taxon>
        <taxon>50 kb inversion clade</taxon>
        <taxon>NPAAA clade</taxon>
        <taxon>Hologalegina</taxon>
        <taxon>IRL clade</taxon>
        <taxon>Trifolieae</taxon>
        <taxon>Trifolium</taxon>
    </lineage>
</organism>
<feature type="non-terminal residue" evidence="1">
    <location>
        <position position="1"/>
    </location>
</feature>
<evidence type="ECO:0000313" key="2">
    <source>
        <dbReference type="Proteomes" id="UP000265520"/>
    </source>
</evidence>
<dbReference type="Proteomes" id="UP000265520">
    <property type="component" value="Unassembled WGS sequence"/>
</dbReference>
<comment type="caution">
    <text evidence="1">The sequence shown here is derived from an EMBL/GenBank/DDBJ whole genome shotgun (WGS) entry which is preliminary data.</text>
</comment>
<reference evidence="1 2" key="1">
    <citation type="journal article" date="2018" name="Front. Plant Sci.">
        <title>Red Clover (Trifolium pratense) and Zigzag Clover (T. medium) - A Picture of Genomic Similarities and Differences.</title>
        <authorList>
            <person name="Dluhosova J."/>
            <person name="Istvanek J."/>
            <person name="Nedelnik J."/>
            <person name="Repkova J."/>
        </authorList>
    </citation>
    <scope>NUCLEOTIDE SEQUENCE [LARGE SCALE GENOMIC DNA]</scope>
    <source>
        <strain evidence="2">cv. 10/8</strain>
        <tissue evidence="1">Leaf</tissue>
    </source>
</reference>
<dbReference type="AlphaFoldDB" id="A0A392RSW3"/>
<evidence type="ECO:0000313" key="1">
    <source>
        <dbReference type="EMBL" id="MCI39302.1"/>
    </source>
</evidence>
<sequence>VLVLAQRAVLFCFSGFLLAAARRTWVDGATRNLELLRVVLFLVPTRRAGWCCATRRAYLGGLTFVDF</sequence>